<dbReference type="OrthoDB" id="7847700at2759"/>
<proteinExistence type="predicted"/>
<dbReference type="HOGENOM" id="CLU_1628766_0_0_1"/>
<dbReference type="Proteomes" id="UP000002282">
    <property type="component" value="Chromosome 3R"/>
</dbReference>
<evidence type="ECO:0000256" key="1">
    <source>
        <dbReference type="SAM" id="MobiDB-lite"/>
    </source>
</evidence>
<gene>
    <name evidence="3" type="primary">Dyak\GE25481</name>
    <name evidence="3" type="synonym">dyak_GLEANR_9109</name>
    <name evidence="3" type="synonym">GE25481</name>
    <name evidence="3" type="ORF">Dyak_GE25481</name>
</gene>
<evidence type="ECO:0008006" key="5">
    <source>
        <dbReference type="Google" id="ProtNLM"/>
    </source>
</evidence>
<feature type="compositionally biased region" description="Basic and acidic residues" evidence="1">
    <location>
        <begin position="27"/>
        <end position="51"/>
    </location>
</feature>
<dbReference type="EMBL" id="CM000160">
    <property type="protein sequence ID" value="EDW95797.1"/>
    <property type="molecule type" value="Genomic_DNA"/>
</dbReference>
<evidence type="ECO:0000313" key="3">
    <source>
        <dbReference type="EMBL" id="EDW95797.1"/>
    </source>
</evidence>
<organism evidence="3 4">
    <name type="scientific">Drosophila yakuba</name>
    <name type="common">Fruit fly</name>
    <dbReference type="NCBI Taxonomy" id="7245"/>
    <lineage>
        <taxon>Eukaryota</taxon>
        <taxon>Metazoa</taxon>
        <taxon>Ecdysozoa</taxon>
        <taxon>Arthropoda</taxon>
        <taxon>Hexapoda</taxon>
        <taxon>Insecta</taxon>
        <taxon>Pterygota</taxon>
        <taxon>Neoptera</taxon>
        <taxon>Endopterygota</taxon>
        <taxon>Diptera</taxon>
        <taxon>Brachycera</taxon>
        <taxon>Muscomorpha</taxon>
        <taxon>Ephydroidea</taxon>
        <taxon>Drosophilidae</taxon>
        <taxon>Drosophila</taxon>
        <taxon>Sophophora</taxon>
    </lineage>
</organism>
<dbReference type="PhylomeDB" id="B4PKF8"/>
<dbReference type="KEGG" id="dya:Dyak_GE25481"/>
<dbReference type="GO" id="GO:0005576">
    <property type="term" value="C:extracellular region"/>
    <property type="evidence" value="ECO:0007669"/>
    <property type="project" value="EnsemblMetazoa"/>
</dbReference>
<keyword evidence="4" id="KW-1185">Reference proteome</keyword>
<feature type="chain" id="PRO_5002822137" description="Salivary glue protein Sgs-5" evidence="2">
    <location>
        <begin position="22"/>
        <end position="192"/>
    </location>
</feature>
<name>B4PKF8_DROYA</name>
<dbReference type="OMA" id="ASRNCNI"/>
<dbReference type="GO" id="GO:0007594">
    <property type="term" value="P:puparial adhesion"/>
    <property type="evidence" value="ECO:0007669"/>
    <property type="project" value="EnsemblMetazoa"/>
</dbReference>
<dbReference type="AlphaFoldDB" id="B4PKF8"/>
<protein>
    <recommendedName>
        <fullName evidence="5">Salivary glue protein Sgs-5</fullName>
    </recommendedName>
</protein>
<reference evidence="3 4" key="1">
    <citation type="journal article" date="2007" name="Nature">
        <title>Evolution of genes and genomes on the Drosophila phylogeny.</title>
        <authorList>
            <consortium name="Drosophila 12 Genomes Consortium"/>
            <person name="Clark A.G."/>
            <person name="Eisen M.B."/>
            <person name="Smith D.R."/>
            <person name="Bergman C.M."/>
            <person name="Oliver B."/>
            <person name="Markow T.A."/>
            <person name="Kaufman T.C."/>
            <person name="Kellis M."/>
            <person name="Gelbart W."/>
            <person name="Iyer V.N."/>
            <person name="Pollard D.A."/>
            <person name="Sackton T.B."/>
            <person name="Larracuente A.M."/>
            <person name="Singh N.D."/>
            <person name="Abad J.P."/>
            <person name="Abt D.N."/>
            <person name="Adryan B."/>
            <person name="Aguade M."/>
            <person name="Akashi H."/>
            <person name="Anderson W.W."/>
            <person name="Aquadro C.F."/>
            <person name="Ardell D.H."/>
            <person name="Arguello R."/>
            <person name="Artieri C.G."/>
            <person name="Barbash D.A."/>
            <person name="Barker D."/>
            <person name="Barsanti P."/>
            <person name="Batterham P."/>
            <person name="Batzoglou S."/>
            <person name="Begun D."/>
            <person name="Bhutkar A."/>
            <person name="Blanco E."/>
            <person name="Bosak S.A."/>
            <person name="Bradley R.K."/>
            <person name="Brand A.D."/>
            <person name="Brent M.R."/>
            <person name="Brooks A.N."/>
            <person name="Brown R.H."/>
            <person name="Butlin R.K."/>
            <person name="Caggese C."/>
            <person name="Calvi B.R."/>
            <person name="Bernardo de Carvalho A."/>
            <person name="Caspi A."/>
            <person name="Castrezana S."/>
            <person name="Celniker S.E."/>
            <person name="Chang J.L."/>
            <person name="Chapple C."/>
            <person name="Chatterji S."/>
            <person name="Chinwalla A."/>
            <person name="Civetta A."/>
            <person name="Clifton S.W."/>
            <person name="Comeron J.M."/>
            <person name="Costello J.C."/>
            <person name="Coyne J.A."/>
            <person name="Daub J."/>
            <person name="David R.G."/>
            <person name="Delcher A.L."/>
            <person name="Delehaunty K."/>
            <person name="Do C.B."/>
            <person name="Ebling H."/>
            <person name="Edwards K."/>
            <person name="Eickbush T."/>
            <person name="Evans J.D."/>
            <person name="Filipski A."/>
            <person name="Findeiss S."/>
            <person name="Freyhult E."/>
            <person name="Fulton L."/>
            <person name="Fulton R."/>
            <person name="Garcia A.C."/>
            <person name="Gardiner A."/>
            <person name="Garfield D.A."/>
            <person name="Garvin B.E."/>
            <person name="Gibson G."/>
            <person name="Gilbert D."/>
            <person name="Gnerre S."/>
            <person name="Godfrey J."/>
            <person name="Good R."/>
            <person name="Gotea V."/>
            <person name="Gravely B."/>
            <person name="Greenberg A.J."/>
            <person name="Griffiths-Jones S."/>
            <person name="Gross S."/>
            <person name="Guigo R."/>
            <person name="Gustafson E.A."/>
            <person name="Haerty W."/>
            <person name="Hahn M.W."/>
            <person name="Halligan D.L."/>
            <person name="Halpern A.L."/>
            <person name="Halter G.M."/>
            <person name="Han M.V."/>
            <person name="Heger A."/>
            <person name="Hillier L."/>
            <person name="Hinrichs A.S."/>
            <person name="Holmes I."/>
            <person name="Hoskins R.A."/>
            <person name="Hubisz M.J."/>
            <person name="Hultmark D."/>
            <person name="Huntley M.A."/>
            <person name="Jaffe D.B."/>
            <person name="Jagadeeshan S."/>
            <person name="Jeck W.R."/>
            <person name="Johnson J."/>
            <person name="Jones C.D."/>
            <person name="Jordan W.C."/>
            <person name="Karpen G.H."/>
            <person name="Kataoka E."/>
            <person name="Keightley P.D."/>
            <person name="Kheradpour P."/>
            <person name="Kirkness E.F."/>
            <person name="Koerich L.B."/>
            <person name="Kristiansen K."/>
            <person name="Kudrna D."/>
            <person name="Kulathinal R.J."/>
            <person name="Kumar S."/>
            <person name="Kwok R."/>
            <person name="Lander E."/>
            <person name="Langley C.H."/>
            <person name="Lapoint R."/>
            <person name="Lazzaro B.P."/>
            <person name="Lee S.J."/>
            <person name="Levesque L."/>
            <person name="Li R."/>
            <person name="Lin C.F."/>
            <person name="Lin M.F."/>
            <person name="Lindblad-Toh K."/>
            <person name="Llopart A."/>
            <person name="Long M."/>
            <person name="Low L."/>
            <person name="Lozovsky E."/>
            <person name="Lu J."/>
            <person name="Luo M."/>
            <person name="Machado C.A."/>
            <person name="Makalowski W."/>
            <person name="Marzo M."/>
            <person name="Matsuda M."/>
            <person name="Matzkin L."/>
            <person name="McAllister B."/>
            <person name="McBride C.S."/>
            <person name="McKernan B."/>
            <person name="McKernan K."/>
            <person name="Mendez-Lago M."/>
            <person name="Minx P."/>
            <person name="Mollenhauer M.U."/>
            <person name="Montooth K."/>
            <person name="Mount S.M."/>
            <person name="Mu X."/>
            <person name="Myers E."/>
            <person name="Negre B."/>
            <person name="Newfeld S."/>
            <person name="Nielsen R."/>
            <person name="Noor M.A."/>
            <person name="O'Grady P."/>
            <person name="Pachter L."/>
            <person name="Papaceit M."/>
            <person name="Parisi M.J."/>
            <person name="Parisi M."/>
            <person name="Parts L."/>
            <person name="Pedersen J.S."/>
            <person name="Pesole G."/>
            <person name="Phillippy A.M."/>
            <person name="Ponting C.P."/>
            <person name="Pop M."/>
            <person name="Porcelli D."/>
            <person name="Powell J.R."/>
            <person name="Prohaska S."/>
            <person name="Pruitt K."/>
            <person name="Puig M."/>
            <person name="Quesneville H."/>
            <person name="Ram K.R."/>
            <person name="Rand D."/>
            <person name="Rasmussen M.D."/>
            <person name="Reed L.K."/>
            <person name="Reenan R."/>
            <person name="Reily A."/>
            <person name="Remington K.A."/>
            <person name="Rieger T.T."/>
            <person name="Ritchie M.G."/>
            <person name="Robin C."/>
            <person name="Rogers Y.H."/>
            <person name="Rohde C."/>
            <person name="Rozas J."/>
            <person name="Rubenfield M.J."/>
            <person name="Ruiz A."/>
            <person name="Russo S."/>
            <person name="Salzberg S.L."/>
            <person name="Sanchez-Gracia A."/>
            <person name="Saranga D.J."/>
            <person name="Sato H."/>
            <person name="Schaeffer S.W."/>
            <person name="Schatz M.C."/>
            <person name="Schlenke T."/>
            <person name="Schwartz R."/>
            <person name="Segarra C."/>
            <person name="Singh R.S."/>
            <person name="Sirot L."/>
            <person name="Sirota M."/>
            <person name="Sisneros N.B."/>
            <person name="Smith C.D."/>
            <person name="Smith T.F."/>
            <person name="Spieth J."/>
            <person name="Stage D.E."/>
            <person name="Stark A."/>
            <person name="Stephan W."/>
            <person name="Strausberg R.L."/>
            <person name="Strempel S."/>
            <person name="Sturgill D."/>
            <person name="Sutton G."/>
            <person name="Sutton G.G."/>
            <person name="Tao W."/>
            <person name="Teichmann S."/>
            <person name="Tobari Y.N."/>
            <person name="Tomimura Y."/>
            <person name="Tsolas J.M."/>
            <person name="Valente V.L."/>
            <person name="Venter E."/>
            <person name="Venter J.C."/>
            <person name="Vicario S."/>
            <person name="Vieira F.G."/>
            <person name="Vilella A.J."/>
            <person name="Villasante A."/>
            <person name="Walenz B."/>
            <person name="Wang J."/>
            <person name="Wasserman M."/>
            <person name="Watts T."/>
            <person name="Wilson D."/>
            <person name="Wilson R.K."/>
            <person name="Wing R.A."/>
            <person name="Wolfner M.F."/>
            <person name="Wong A."/>
            <person name="Wong G.K."/>
            <person name="Wu C.I."/>
            <person name="Wu G."/>
            <person name="Yamamoto D."/>
            <person name="Yang H.P."/>
            <person name="Yang S.P."/>
            <person name="Yorke J.A."/>
            <person name="Yoshida K."/>
            <person name="Zdobnov E."/>
            <person name="Zhang P."/>
            <person name="Zhang Y."/>
            <person name="Zimin A.V."/>
            <person name="Baldwin J."/>
            <person name="Abdouelleil A."/>
            <person name="Abdulkadir J."/>
            <person name="Abebe A."/>
            <person name="Abera B."/>
            <person name="Abreu J."/>
            <person name="Acer S.C."/>
            <person name="Aftuck L."/>
            <person name="Alexander A."/>
            <person name="An P."/>
            <person name="Anderson E."/>
            <person name="Anderson S."/>
            <person name="Arachi H."/>
            <person name="Azer M."/>
            <person name="Bachantsang P."/>
            <person name="Barry A."/>
            <person name="Bayul T."/>
            <person name="Berlin A."/>
            <person name="Bessette D."/>
            <person name="Bloom T."/>
            <person name="Blye J."/>
            <person name="Boguslavskiy L."/>
            <person name="Bonnet C."/>
            <person name="Boukhgalter B."/>
            <person name="Bourzgui I."/>
            <person name="Brown A."/>
            <person name="Cahill P."/>
            <person name="Channer S."/>
            <person name="Cheshatsang Y."/>
            <person name="Chuda L."/>
            <person name="Citroen M."/>
            <person name="Collymore A."/>
            <person name="Cooke P."/>
            <person name="Costello M."/>
            <person name="D'Aco K."/>
            <person name="Daza R."/>
            <person name="De Haan G."/>
            <person name="DeGray S."/>
            <person name="DeMaso C."/>
            <person name="Dhargay N."/>
            <person name="Dooley K."/>
            <person name="Dooley E."/>
            <person name="Doricent M."/>
            <person name="Dorje P."/>
            <person name="Dorjee K."/>
            <person name="Dupes A."/>
            <person name="Elong R."/>
            <person name="Falk J."/>
            <person name="Farina A."/>
            <person name="Faro S."/>
            <person name="Ferguson D."/>
            <person name="Fisher S."/>
            <person name="Foley C.D."/>
            <person name="Franke A."/>
            <person name="Friedrich D."/>
            <person name="Gadbois L."/>
            <person name="Gearin G."/>
            <person name="Gearin C.R."/>
            <person name="Giannoukos G."/>
            <person name="Goode T."/>
            <person name="Graham J."/>
            <person name="Grandbois E."/>
            <person name="Grewal S."/>
            <person name="Gyaltsen K."/>
            <person name="Hafez N."/>
            <person name="Hagos B."/>
            <person name="Hall J."/>
            <person name="Henson C."/>
            <person name="Hollinger A."/>
            <person name="Honan T."/>
            <person name="Huard M.D."/>
            <person name="Hughes L."/>
            <person name="Hurhula B."/>
            <person name="Husby M.E."/>
            <person name="Kamat A."/>
            <person name="Kanga B."/>
            <person name="Kashin S."/>
            <person name="Khazanovich D."/>
            <person name="Kisner P."/>
            <person name="Lance K."/>
            <person name="Lara M."/>
            <person name="Lee W."/>
            <person name="Lennon N."/>
            <person name="Letendre F."/>
            <person name="LeVine R."/>
            <person name="Lipovsky A."/>
            <person name="Liu X."/>
            <person name="Liu J."/>
            <person name="Liu S."/>
            <person name="Lokyitsang T."/>
            <person name="Lokyitsang Y."/>
            <person name="Lubonja R."/>
            <person name="Lui A."/>
            <person name="MacDonald P."/>
            <person name="Magnisalis V."/>
            <person name="Maru K."/>
            <person name="Matthews C."/>
            <person name="McCusker W."/>
            <person name="McDonough S."/>
            <person name="Mehta T."/>
            <person name="Meldrim J."/>
            <person name="Meneus L."/>
            <person name="Mihai O."/>
            <person name="Mihalev A."/>
            <person name="Mihova T."/>
            <person name="Mittelman R."/>
            <person name="Mlenga V."/>
            <person name="Montmayeur A."/>
            <person name="Mulrain L."/>
            <person name="Navidi A."/>
            <person name="Naylor J."/>
            <person name="Negash T."/>
            <person name="Nguyen T."/>
            <person name="Nguyen N."/>
            <person name="Nicol R."/>
            <person name="Norbu C."/>
            <person name="Norbu N."/>
            <person name="Novod N."/>
            <person name="O'Neill B."/>
            <person name="Osman S."/>
            <person name="Markiewicz E."/>
            <person name="Oyono O.L."/>
            <person name="Patti C."/>
            <person name="Phunkhang P."/>
            <person name="Pierre F."/>
            <person name="Priest M."/>
            <person name="Raghuraman S."/>
            <person name="Rege F."/>
            <person name="Reyes R."/>
            <person name="Rise C."/>
            <person name="Rogov P."/>
            <person name="Ross K."/>
            <person name="Ryan E."/>
            <person name="Settipalli S."/>
            <person name="Shea T."/>
            <person name="Sherpa N."/>
            <person name="Shi L."/>
            <person name="Shih D."/>
            <person name="Sparrow T."/>
            <person name="Spaulding J."/>
            <person name="Stalker J."/>
            <person name="Stange-Thomann N."/>
            <person name="Stavropoulos S."/>
            <person name="Stone C."/>
            <person name="Strader C."/>
            <person name="Tesfaye S."/>
            <person name="Thomson T."/>
            <person name="Thoulutsang Y."/>
            <person name="Thoulutsang D."/>
            <person name="Topham K."/>
            <person name="Topping I."/>
            <person name="Tsamla T."/>
            <person name="Vassiliev H."/>
            <person name="Vo A."/>
            <person name="Wangchuk T."/>
            <person name="Wangdi T."/>
            <person name="Weiand M."/>
            <person name="Wilkinson J."/>
            <person name="Wilson A."/>
            <person name="Yadav S."/>
            <person name="Young G."/>
            <person name="Yu Q."/>
            <person name="Zembek L."/>
            <person name="Zhong D."/>
            <person name="Zimmer A."/>
            <person name="Zwirko Z."/>
            <person name="Jaffe D.B."/>
            <person name="Alvarez P."/>
            <person name="Brockman W."/>
            <person name="Butler J."/>
            <person name="Chin C."/>
            <person name="Gnerre S."/>
            <person name="Grabherr M."/>
            <person name="Kleber M."/>
            <person name="Mauceli E."/>
            <person name="MacCallum I."/>
        </authorList>
    </citation>
    <scope>NUCLEOTIDE SEQUENCE [LARGE SCALE GENOMIC DNA]</scope>
    <source>
        <strain evidence="4">Tai18E2 / Tucson 14021-0261.01</strain>
    </source>
</reference>
<evidence type="ECO:0000256" key="2">
    <source>
        <dbReference type="SAM" id="SignalP"/>
    </source>
</evidence>
<feature type="signal peptide" evidence="2">
    <location>
        <begin position="1"/>
        <end position="21"/>
    </location>
</feature>
<reference evidence="3 4" key="2">
    <citation type="journal article" date="2007" name="PLoS Biol.">
        <title>Principles of genome evolution in the Drosophila melanogaster species group.</title>
        <authorList>
            <person name="Ranz J.M."/>
            <person name="Maurin D."/>
            <person name="Chan Y.S."/>
            <person name="von Grotthuss M."/>
            <person name="Hillier L.W."/>
            <person name="Roote J."/>
            <person name="Ashburner M."/>
            <person name="Bergman C.M."/>
        </authorList>
    </citation>
    <scope>NUCLEOTIDE SEQUENCE [LARGE SCALE GENOMIC DNA]</scope>
    <source>
        <strain evidence="4">Tai18E2 / Tucson 14021-0261.01</strain>
    </source>
</reference>
<sequence length="192" mass="21982">MFNFKLLLLLLAVSRFHPGLAVQDVKTEEETVAESETKTEAETETEVKTETEAEAEPTLQLEAESKSKVKRNSTCASRNCNIYYRNYQWALQDCVCRCFQNECLMEIENEQRRRDCKTPLVPVSEDLCRSFISKKCSVGFPVVAEFPIPAPCGCNRKPGSIATERFYSLCHLLKFSSENSKPFLAYSYCWPF</sequence>
<feature type="region of interest" description="Disordered" evidence="1">
    <location>
        <begin position="27"/>
        <end position="56"/>
    </location>
</feature>
<evidence type="ECO:0000313" key="4">
    <source>
        <dbReference type="Proteomes" id="UP000002282"/>
    </source>
</evidence>
<accession>B4PKF8</accession>
<keyword evidence="2" id="KW-0732">Signal</keyword>